<dbReference type="VEuPathDB" id="FungiDB:ATEG_08089"/>
<evidence type="ECO:0000313" key="2">
    <source>
        <dbReference type="Proteomes" id="UP000452235"/>
    </source>
</evidence>
<name>A0A5M3ZE29_ASPTE</name>
<proteinExistence type="predicted"/>
<dbReference type="EMBL" id="BLJY01000012">
    <property type="protein sequence ID" value="GFF20370.1"/>
    <property type="molecule type" value="Genomic_DNA"/>
</dbReference>
<evidence type="ECO:0000313" key="1">
    <source>
        <dbReference type="EMBL" id="GFF20370.1"/>
    </source>
</evidence>
<accession>A0A5M3ZE29</accession>
<dbReference type="OrthoDB" id="4292214at2759"/>
<dbReference type="Proteomes" id="UP000452235">
    <property type="component" value="Unassembled WGS sequence"/>
</dbReference>
<sequence length="177" mass="19008">MRLTALLALAVLTTAVPMGSSSASATPGHSPEDLFTPKPAPTWTPKQAAQNEALIKQNAKDTADPTKCPMNHPYQACCRTLSNIADAIFKPIGEIIPQLKGANLASPMSFECKPMTPGDPPEKCAHQASCCGSDPKEASAIDINSCTDYREEMNKTIEALERNKKMHSRAVVLPVYV</sequence>
<keyword evidence="2" id="KW-1185">Reference proteome</keyword>
<gene>
    <name evidence="1" type="ORF">ATEIFO6365_0012012600</name>
</gene>
<dbReference type="AlphaFoldDB" id="A0A5M3ZE29"/>
<protein>
    <submittedName>
        <fullName evidence="1">Uncharacterized protein</fullName>
    </submittedName>
</protein>
<reference evidence="1 2" key="1">
    <citation type="submission" date="2020-01" db="EMBL/GenBank/DDBJ databases">
        <title>Aspergillus terreus IFO 6365 whole genome shotgun sequence.</title>
        <authorList>
            <person name="Kanamasa S."/>
            <person name="Takahashi H."/>
        </authorList>
    </citation>
    <scope>NUCLEOTIDE SEQUENCE [LARGE SCALE GENOMIC DNA]</scope>
    <source>
        <strain evidence="1 2">IFO 6365</strain>
    </source>
</reference>
<organism evidence="1 2">
    <name type="scientific">Aspergillus terreus</name>
    <dbReference type="NCBI Taxonomy" id="33178"/>
    <lineage>
        <taxon>Eukaryota</taxon>
        <taxon>Fungi</taxon>
        <taxon>Dikarya</taxon>
        <taxon>Ascomycota</taxon>
        <taxon>Pezizomycotina</taxon>
        <taxon>Eurotiomycetes</taxon>
        <taxon>Eurotiomycetidae</taxon>
        <taxon>Eurotiales</taxon>
        <taxon>Aspergillaceae</taxon>
        <taxon>Aspergillus</taxon>
        <taxon>Aspergillus subgen. Circumdati</taxon>
    </lineage>
</organism>
<comment type="caution">
    <text evidence="1">The sequence shown here is derived from an EMBL/GenBank/DDBJ whole genome shotgun (WGS) entry which is preliminary data.</text>
</comment>